<evidence type="ECO:0000313" key="4">
    <source>
        <dbReference type="Proteomes" id="UP000028702"/>
    </source>
</evidence>
<name>A0A081BAT6_9HYPH</name>
<feature type="signal peptide" evidence="1">
    <location>
        <begin position="1"/>
        <end position="20"/>
    </location>
</feature>
<dbReference type="InterPro" id="IPR025711">
    <property type="entry name" value="PepSY"/>
</dbReference>
<feature type="chain" id="PRO_5001754925" evidence="1">
    <location>
        <begin position="21"/>
        <end position="116"/>
    </location>
</feature>
<dbReference type="EMBL" id="BBIO01000007">
    <property type="protein sequence ID" value="GAK45154.1"/>
    <property type="molecule type" value="Genomic_DNA"/>
</dbReference>
<gene>
    <name evidence="3" type="ORF">M2A_1653</name>
</gene>
<feature type="domain" description="PepSY" evidence="2">
    <location>
        <begin position="57"/>
        <end position="113"/>
    </location>
</feature>
<organism evidence="3 4">
    <name type="scientific">Tepidicaulis marinus</name>
    <dbReference type="NCBI Taxonomy" id="1333998"/>
    <lineage>
        <taxon>Bacteria</taxon>
        <taxon>Pseudomonadati</taxon>
        <taxon>Pseudomonadota</taxon>
        <taxon>Alphaproteobacteria</taxon>
        <taxon>Hyphomicrobiales</taxon>
        <taxon>Parvibaculaceae</taxon>
        <taxon>Tepidicaulis</taxon>
    </lineage>
</organism>
<evidence type="ECO:0000259" key="2">
    <source>
        <dbReference type="Pfam" id="PF03413"/>
    </source>
</evidence>
<sequence>MMTRAPISLLALAALLTALAGPFAAGSAAADPFRSNWANPHASQDDAREGVQSGRLVSLDKVLGRVRAQVPGRVLDAELTQGRSPIYRIKILSPSGGVVHVIADARTGDILRVQGR</sequence>
<keyword evidence="4" id="KW-1185">Reference proteome</keyword>
<reference evidence="3 4" key="1">
    <citation type="submission" date="2014-07" db="EMBL/GenBank/DDBJ databases">
        <title>Tepidicaulis marinum gen. nov., sp. nov., a novel marine bacterium denitrifying nitrate to nitrous oxide strictly under microaerobic conditions.</title>
        <authorList>
            <person name="Takeuchi M."/>
            <person name="Yamagishi T."/>
            <person name="Kamagata Y."/>
            <person name="Oshima K."/>
            <person name="Hattori M."/>
            <person name="Katayama T."/>
            <person name="Hanada S."/>
            <person name="Tamaki H."/>
            <person name="Marumo K."/>
            <person name="Maeda H."/>
            <person name="Nedachi M."/>
            <person name="Iwasaki W."/>
            <person name="Suwa Y."/>
            <person name="Sakata S."/>
        </authorList>
    </citation>
    <scope>NUCLEOTIDE SEQUENCE [LARGE SCALE GENOMIC DNA]</scope>
    <source>
        <strain evidence="3 4">MA2</strain>
    </source>
</reference>
<keyword evidence="1" id="KW-0732">Signal</keyword>
<dbReference type="RefSeq" id="WP_052379317.1">
    <property type="nucleotide sequence ID" value="NZ_BBIO01000007.1"/>
</dbReference>
<comment type="caution">
    <text evidence="3">The sequence shown here is derived from an EMBL/GenBank/DDBJ whole genome shotgun (WGS) entry which is preliminary data.</text>
</comment>
<accession>A0A081BAT6</accession>
<dbReference type="AlphaFoldDB" id="A0A081BAT6"/>
<evidence type="ECO:0000256" key="1">
    <source>
        <dbReference type="SAM" id="SignalP"/>
    </source>
</evidence>
<dbReference type="Pfam" id="PF03413">
    <property type="entry name" value="PepSY"/>
    <property type="match status" value="1"/>
</dbReference>
<dbReference type="STRING" id="1333998.M2A_1653"/>
<evidence type="ECO:0000313" key="3">
    <source>
        <dbReference type="EMBL" id="GAK45154.1"/>
    </source>
</evidence>
<protein>
    <submittedName>
        <fullName evidence="3">Peptidase</fullName>
    </submittedName>
</protein>
<dbReference type="Proteomes" id="UP000028702">
    <property type="component" value="Unassembled WGS sequence"/>
</dbReference>
<proteinExistence type="predicted"/>